<feature type="coiled-coil region" evidence="1">
    <location>
        <begin position="40"/>
        <end position="67"/>
    </location>
</feature>
<evidence type="ECO:0000313" key="5">
    <source>
        <dbReference type="Proteomes" id="UP000319040"/>
    </source>
</evidence>
<organism evidence="4 5">
    <name type="scientific">Saccharicrinis carchari</name>
    <dbReference type="NCBI Taxonomy" id="1168039"/>
    <lineage>
        <taxon>Bacteria</taxon>
        <taxon>Pseudomonadati</taxon>
        <taxon>Bacteroidota</taxon>
        <taxon>Bacteroidia</taxon>
        <taxon>Marinilabiliales</taxon>
        <taxon>Marinilabiliaceae</taxon>
        <taxon>Saccharicrinis</taxon>
    </lineage>
</organism>
<feature type="signal peptide" evidence="3">
    <location>
        <begin position="1"/>
        <end position="25"/>
    </location>
</feature>
<accession>A0A521EDG1</accession>
<evidence type="ECO:0000256" key="3">
    <source>
        <dbReference type="SAM" id="SignalP"/>
    </source>
</evidence>
<dbReference type="AlphaFoldDB" id="A0A521EDG1"/>
<keyword evidence="2" id="KW-1133">Transmembrane helix</keyword>
<dbReference type="Proteomes" id="UP000319040">
    <property type="component" value="Unassembled WGS sequence"/>
</dbReference>
<evidence type="ECO:0000256" key="2">
    <source>
        <dbReference type="SAM" id="Phobius"/>
    </source>
</evidence>
<feature type="transmembrane region" description="Helical" evidence="2">
    <location>
        <begin position="129"/>
        <end position="149"/>
    </location>
</feature>
<keyword evidence="3" id="KW-0732">Signal</keyword>
<keyword evidence="1" id="KW-0175">Coiled coil</keyword>
<dbReference type="RefSeq" id="WP_142534193.1">
    <property type="nucleotide sequence ID" value="NZ_FXTB01000008.1"/>
</dbReference>
<evidence type="ECO:0000256" key="1">
    <source>
        <dbReference type="SAM" id="Coils"/>
    </source>
</evidence>
<dbReference type="EMBL" id="FXTB01000008">
    <property type="protein sequence ID" value="SMO81966.1"/>
    <property type="molecule type" value="Genomic_DNA"/>
</dbReference>
<keyword evidence="2" id="KW-0472">Membrane</keyword>
<protein>
    <submittedName>
        <fullName evidence="4">Uncharacterized protein</fullName>
    </submittedName>
</protein>
<feature type="transmembrane region" description="Helical" evidence="2">
    <location>
        <begin position="73"/>
        <end position="94"/>
    </location>
</feature>
<name>A0A521EDG1_SACCC</name>
<feature type="chain" id="PRO_5022178581" evidence="3">
    <location>
        <begin position="26"/>
        <end position="586"/>
    </location>
</feature>
<reference evidence="4 5" key="1">
    <citation type="submission" date="2017-05" db="EMBL/GenBank/DDBJ databases">
        <authorList>
            <person name="Varghese N."/>
            <person name="Submissions S."/>
        </authorList>
    </citation>
    <scope>NUCLEOTIDE SEQUENCE [LARGE SCALE GENOMIC DNA]</scope>
    <source>
        <strain evidence="4 5">DSM 27040</strain>
    </source>
</reference>
<keyword evidence="2" id="KW-0812">Transmembrane</keyword>
<keyword evidence="5" id="KW-1185">Reference proteome</keyword>
<proteinExistence type="predicted"/>
<evidence type="ECO:0000313" key="4">
    <source>
        <dbReference type="EMBL" id="SMO81966.1"/>
    </source>
</evidence>
<sequence>MHSFFIKIIISVIAALVIFSSFTQATSQSIERNIRDSVKIVELSQEKQDLEQKLVKKDTDLELEKNKSSMNRIYYAGIVLLFIITLLIILLIIANKSKDKMLERADKDGDIMEVTDFLMRQSLGLPQGSLRGIIAIIVATTFISSVFYYGTLEEVPDAFKIIVSLVFGYYFSKSEDQTRNVINAMLGKTKQEVVKKQEAKFALSEAKNAKSDVYAAELYDQAKEKISSAENAQRTGEAIAFYNEAIELARKAKRMALDNKQIKANEETNKNRKRYDDYSREIQSRIGDLKAIKTNEYIIKGLEDSMVNADAQAQAGSFKDALITIERVKERIDTLLLEYDEAERFYSAFDEEKKNDIEDKLEDALSTFNNSFVNDIPGDNERLIESIVRMQAKVKDRNEKLLPALRKRFLGIEIENSDINDIVKDLNNRGDKPFFKALFETSAIKIGAKLNDSIREKIKAPEVIESLLLGTEEEKGLLFKSIFEKNGIEDQSTFNKFIDNAKKGLIDSVLGDQIKQALPEDVDFEDLKSLFKGAQQDKDGKSVSSKIQKILDVGETILGHTPIGGAAKIAGTIIRGIFKLFGRKKR</sequence>
<gene>
    <name evidence="4" type="ORF">SAMN06265379_108152</name>
</gene>